<dbReference type="Pfam" id="PF04073">
    <property type="entry name" value="tRNA_edit"/>
    <property type="match status" value="1"/>
</dbReference>
<dbReference type="PANTHER" id="PTHR30411:SF0">
    <property type="entry name" value="CYS-TRNA(PRO)_CYS-TRNA(CYS) DEACYLASE YBAK"/>
    <property type="match status" value="1"/>
</dbReference>
<dbReference type="NCBIfam" id="TIGR00011">
    <property type="entry name" value="YbaK_EbsC"/>
    <property type="match status" value="1"/>
</dbReference>
<evidence type="ECO:0000256" key="1">
    <source>
        <dbReference type="ARBA" id="ARBA00009798"/>
    </source>
</evidence>
<evidence type="ECO:0000259" key="5">
    <source>
        <dbReference type="Pfam" id="PF04073"/>
    </source>
</evidence>
<dbReference type="Gene3D" id="3.90.960.10">
    <property type="entry name" value="YbaK/aminoacyl-tRNA synthetase-associated domain"/>
    <property type="match status" value="1"/>
</dbReference>
<dbReference type="SUPFAM" id="SSF55826">
    <property type="entry name" value="YbaK/ProRS associated domain"/>
    <property type="match status" value="1"/>
</dbReference>
<feature type="domain" description="YbaK/aminoacyl-tRNA synthetase-associated" evidence="5">
    <location>
        <begin position="33"/>
        <end position="146"/>
    </location>
</feature>
<dbReference type="CDD" id="cd00002">
    <property type="entry name" value="YbaK_deacylase"/>
    <property type="match status" value="1"/>
</dbReference>
<accession>A0A9D9EB64</accession>
<dbReference type="GO" id="GO:0002161">
    <property type="term" value="F:aminoacyl-tRNA deacylase activity"/>
    <property type="evidence" value="ECO:0007669"/>
    <property type="project" value="InterPro"/>
</dbReference>
<dbReference type="Proteomes" id="UP000823633">
    <property type="component" value="Unassembled WGS sequence"/>
</dbReference>
<organism evidence="6 7">
    <name type="scientific">Candidatus Aphodenecus pullistercoris</name>
    <dbReference type="NCBI Taxonomy" id="2840669"/>
    <lineage>
        <taxon>Bacteria</taxon>
        <taxon>Pseudomonadati</taxon>
        <taxon>Spirochaetota</taxon>
        <taxon>Spirochaetia</taxon>
        <taxon>Spirochaetales</taxon>
        <taxon>Candidatus Aphodenecus</taxon>
    </lineage>
</organism>
<name>A0A9D9EB64_9SPIR</name>
<evidence type="ECO:0000256" key="3">
    <source>
        <dbReference type="ARBA" id="ARBA00023239"/>
    </source>
</evidence>
<comment type="similarity">
    <text evidence="1 4">Belongs to the prolyl-tRNA editing family. YbaK/EbsC subfamily.</text>
</comment>
<dbReference type="InterPro" id="IPR004369">
    <property type="entry name" value="Prolyl-tRNA_editing_YbaK/EbsC"/>
</dbReference>
<dbReference type="InterPro" id="IPR007214">
    <property type="entry name" value="YbaK/aa-tRNA-synth-assoc-dom"/>
</dbReference>
<evidence type="ECO:0000256" key="4">
    <source>
        <dbReference type="PIRNR" id="PIRNR006181"/>
    </source>
</evidence>
<evidence type="ECO:0000313" key="6">
    <source>
        <dbReference type="EMBL" id="MBO8443336.1"/>
    </source>
</evidence>
<dbReference type="AlphaFoldDB" id="A0A9D9EB64"/>
<sequence>MKERKTNAMRLLEQRGIAYETVEYEVDEEHLDAITASRKAGIDPELVYKTIVMVGESGQVYVFVTPALFQISAKKARALTGEKALELLKLELLQKVTGYIRGGCSPLGMIHRYPTFVEELAQLEERIYVSAGLRGVQLALSPDDLVAACEGSYASFT</sequence>
<dbReference type="EC" id="4.2.-.-" evidence="4"/>
<keyword evidence="3 4" id="KW-0456">Lyase</keyword>
<dbReference type="PANTHER" id="PTHR30411">
    <property type="entry name" value="CYTOPLASMIC PROTEIN"/>
    <property type="match status" value="1"/>
</dbReference>
<keyword evidence="2 4" id="KW-0648">Protein biosynthesis</keyword>
<comment type="caution">
    <text evidence="6">The sequence shown here is derived from an EMBL/GenBank/DDBJ whole genome shotgun (WGS) entry which is preliminary data.</text>
</comment>
<dbReference type="InterPro" id="IPR036754">
    <property type="entry name" value="YbaK/aa-tRNA-synt-asso_dom_sf"/>
</dbReference>
<protein>
    <recommendedName>
        <fullName evidence="4">Cys-tRNA(Pro)/Cys-tRNA(Cys) deacylase</fullName>
        <ecNumber evidence="4">4.2.-.-</ecNumber>
    </recommendedName>
</protein>
<dbReference type="GO" id="GO:0006412">
    <property type="term" value="P:translation"/>
    <property type="evidence" value="ECO:0007669"/>
    <property type="project" value="UniProtKB-KW"/>
</dbReference>
<evidence type="ECO:0000256" key="2">
    <source>
        <dbReference type="ARBA" id="ARBA00022917"/>
    </source>
</evidence>
<proteinExistence type="inferred from homology"/>
<reference evidence="6" key="1">
    <citation type="submission" date="2020-10" db="EMBL/GenBank/DDBJ databases">
        <authorList>
            <person name="Gilroy R."/>
        </authorList>
    </citation>
    <scope>NUCLEOTIDE SEQUENCE</scope>
    <source>
        <strain evidence="6">11167</strain>
    </source>
</reference>
<dbReference type="GO" id="GO:0016829">
    <property type="term" value="F:lyase activity"/>
    <property type="evidence" value="ECO:0007669"/>
    <property type="project" value="UniProtKB-KW"/>
</dbReference>
<gene>
    <name evidence="6" type="primary">ybaK</name>
    <name evidence="6" type="ORF">IAC42_06205</name>
</gene>
<evidence type="ECO:0000313" key="7">
    <source>
        <dbReference type="Proteomes" id="UP000823633"/>
    </source>
</evidence>
<dbReference type="EMBL" id="JADIMU010000040">
    <property type="protein sequence ID" value="MBO8443336.1"/>
    <property type="molecule type" value="Genomic_DNA"/>
</dbReference>
<dbReference type="PIRSF" id="PIRSF006181">
    <property type="entry name" value="EbsC_YbaK"/>
    <property type="match status" value="1"/>
</dbReference>
<reference evidence="6" key="2">
    <citation type="journal article" date="2021" name="PeerJ">
        <title>Extensive microbial diversity within the chicken gut microbiome revealed by metagenomics and culture.</title>
        <authorList>
            <person name="Gilroy R."/>
            <person name="Ravi A."/>
            <person name="Getino M."/>
            <person name="Pursley I."/>
            <person name="Horton D.L."/>
            <person name="Alikhan N.F."/>
            <person name="Baker D."/>
            <person name="Gharbi K."/>
            <person name="Hall N."/>
            <person name="Watson M."/>
            <person name="Adriaenssens E.M."/>
            <person name="Foster-Nyarko E."/>
            <person name="Jarju S."/>
            <person name="Secka A."/>
            <person name="Antonio M."/>
            <person name="Oren A."/>
            <person name="Chaudhuri R.R."/>
            <person name="La Ragione R."/>
            <person name="Hildebrand F."/>
            <person name="Pallen M.J."/>
        </authorList>
    </citation>
    <scope>NUCLEOTIDE SEQUENCE</scope>
    <source>
        <strain evidence="6">11167</strain>
    </source>
</reference>